<dbReference type="Proteomes" id="UP000198775">
    <property type="component" value="Unassembled WGS sequence"/>
</dbReference>
<evidence type="ECO:0000259" key="1">
    <source>
        <dbReference type="Pfam" id="PF25207"/>
    </source>
</evidence>
<accession>A0A1H8T379</accession>
<dbReference type="RefSeq" id="WP_244515052.1">
    <property type="nucleotide sequence ID" value="NZ_FOCX01000021.1"/>
</dbReference>
<keyword evidence="3" id="KW-1185">Reference proteome</keyword>
<evidence type="ECO:0000313" key="2">
    <source>
        <dbReference type="EMBL" id="SEO85074.1"/>
    </source>
</evidence>
<name>A0A1H8T379_9EURY</name>
<evidence type="ECO:0000313" key="3">
    <source>
        <dbReference type="Proteomes" id="UP000198775"/>
    </source>
</evidence>
<feature type="domain" description="DUF7837" evidence="1">
    <location>
        <begin position="4"/>
        <end position="50"/>
    </location>
</feature>
<dbReference type="EMBL" id="FOCX01000021">
    <property type="protein sequence ID" value="SEO85074.1"/>
    <property type="molecule type" value="Genomic_DNA"/>
</dbReference>
<dbReference type="InterPro" id="IPR057159">
    <property type="entry name" value="DUF7837"/>
</dbReference>
<dbReference type="Pfam" id="PF25207">
    <property type="entry name" value="DUF7837"/>
    <property type="match status" value="1"/>
</dbReference>
<dbReference type="AlphaFoldDB" id="A0A1H8T379"/>
<gene>
    <name evidence="2" type="ORF">SAMN05216388_10213</name>
</gene>
<protein>
    <recommendedName>
        <fullName evidence="1">DUF7837 domain-containing protein</fullName>
    </recommendedName>
</protein>
<proteinExistence type="predicted"/>
<reference evidence="3" key="1">
    <citation type="submission" date="2016-10" db="EMBL/GenBank/DDBJ databases">
        <authorList>
            <person name="Varghese N."/>
            <person name="Submissions S."/>
        </authorList>
    </citation>
    <scope>NUCLEOTIDE SEQUENCE [LARGE SCALE GENOMIC DNA]</scope>
    <source>
        <strain evidence="3">IBRC-M 10043</strain>
    </source>
</reference>
<sequence>MNTDESSLGRCPDCGESISEPWVLVEYQKDDGTEGVWAECPECEEVVAPE</sequence>
<organism evidence="2 3">
    <name type="scientific">Halorientalis persicus</name>
    <dbReference type="NCBI Taxonomy" id="1367881"/>
    <lineage>
        <taxon>Archaea</taxon>
        <taxon>Methanobacteriati</taxon>
        <taxon>Methanobacteriota</taxon>
        <taxon>Stenosarchaea group</taxon>
        <taxon>Halobacteria</taxon>
        <taxon>Halobacteriales</taxon>
        <taxon>Haloarculaceae</taxon>
        <taxon>Halorientalis</taxon>
    </lineage>
</organism>